<evidence type="ECO:0000313" key="12">
    <source>
        <dbReference type="EMBL" id="MBQ0923042.1"/>
    </source>
</evidence>
<dbReference type="CDD" id="cd09641">
    <property type="entry name" value="Cas3''_I"/>
    <property type="match status" value="1"/>
</dbReference>
<dbReference type="NCBIfam" id="TIGR01596">
    <property type="entry name" value="cas3_HD"/>
    <property type="match status" value="1"/>
</dbReference>
<keyword evidence="13" id="KW-1185">Reference proteome</keyword>
<evidence type="ECO:0000256" key="2">
    <source>
        <dbReference type="ARBA" id="ARBA00009046"/>
    </source>
</evidence>
<dbReference type="Pfam" id="PF00270">
    <property type="entry name" value="DEAD"/>
    <property type="match status" value="1"/>
</dbReference>
<keyword evidence="9" id="KW-0051">Antiviral defense</keyword>
<comment type="caution">
    <text evidence="12">The sequence shown here is derived from an EMBL/GenBank/DDBJ whole genome shotgun (WGS) entry which is preliminary data.</text>
</comment>
<comment type="similarity">
    <text evidence="1">In the N-terminal section; belongs to the CRISPR-associated nuclease Cas3-HD family.</text>
</comment>
<dbReference type="Pfam" id="PF22590">
    <property type="entry name" value="Cas3-like_C_2"/>
    <property type="match status" value="1"/>
</dbReference>
<dbReference type="InterPro" id="IPR014001">
    <property type="entry name" value="Helicase_ATP-bd"/>
</dbReference>
<organism evidence="12 13">
    <name type="scientific">Saccharopolyspora endophytica</name>
    <dbReference type="NCBI Taxonomy" id="543886"/>
    <lineage>
        <taxon>Bacteria</taxon>
        <taxon>Bacillati</taxon>
        <taxon>Actinomycetota</taxon>
        <taxon>Actinomycetes</taxon>
        <taxon>Pseudonocardiales</taxon>
        <taxon>Pseudonocardiaceae</taxon>
        <taxon>Saccharopolyspora</taxon>
    </lineage>
</organism>
<keyword evidence="5" id="KW-0547">Nucleotide-binding</keyword>
<dbReference type="PROSITE" id="PS51192">
    <property type="entry name" value="HELICASE_ATP_BIND_1"/>
    <property type="match status" value="1"/>
</dbReference>
<evidence type="ECO:0000256" key="1">
    <source>
        <dbReference type="ARBA" id="ARBA00006847"/>
    </source>
</evidence>
<gene>
    <name evidence="12" type="primary">cas3</name>
    <name evidence="12" type="ORF">KBO27_03745</name>
</gene>
<protein>
    <submittedName>
        <fullName evidence="12">CRISPR-associated helicase Cas3</fullName>
    </submittedName>
</protein>
<dbReference type="CDD" id="cd17930">
    <property type="entry name" value="DEXHc_cas3"/>
    <property type="match status" value="1"/>
</dbReference>
<evidence type="ECO:0000256" key="3">
    <source>
        <dbReference type="ARBA" id="ARBA00022722"/>
    </source>
</evidence>
<dbReference type="InterPro" id="IPR011545">
    <property type="entry name" value="DEAD/DEAH_box_helicase_dom"/>
</dbReference>
<dbReference type="InterPro" id="IPR006483">
    <property type="entry name" value="CRISPR-assoc_Cas3_HD"/>
</dbReference>
<dbReference type="SMART" id="SM00487">
    <property type="entry name" value="DEXDc"/>
    <property type="match status" value="1"/>
</dbReference>
<dbReference type="SMART" id="SM00490">
    <property type="entry name" value="HELICc"/>
    <property type="match status" value="1"/>
</dbReference>
<dbReference type="NCBIfam" id="TIGR01587">
    <property type="entry name" value="cas3_core"/>
    <property type="match status" value="1"/>
</dbReference>
<dbReference type="Pfam" id="PF18019">
    <property type="entry name" value="Cas3_HD"/>
    <property type="match status" value="1"/>
</dbReference>
<sequence length="911" mass="99158">MDEVDLRFWGKERGLGVRYPLICHGLDAAAAIRVLWLGYVSSNVKARLSEALGLAENETGAVLEFWASLHDLGKIVPAFQRQVEIPDGFADDGNSVAHQRASAWCVPGLLEAQGYSGGKTGWARLAAQVLGGHHGRFEELKPRLQLGDQHLPFHGLGAAQWQEERVRVVTALRDVLAPGVPVSRGDRTAAVLVTGLVILADWLASQVGYIKERLSFVPERGDPAGLEAFHAGSVEVVARWVKWAGLSRLRLKPGSFKDDFPDFEPNELQGDLAEKLPGLVTGPGLLLLAAPMGMGKTEAVLHAARLMGTATGSSGVFVALPTMATSDQMFTRVAEYVARRGAGESSAALAHGMAWLRPVDEMLAEVVTAAAEVAGAEDTVVHSTEWLRGAKRPMLAGVGVGTIDQLLLSVLHVRHNSLRMFAVTNKVVVIDEVHAFDAYMRGLLSTLLKWLGECRVPVVLMSATLPSHVARELSAAYLGTDGGLEVPYPGWVYAERSGTSLVSAVTVEAEQKRTLGMDLVEVGTGDGGVVKRLPVLERELRPLAEHGGCGLVICTTVPEAQQTYDYLKEWARQHCVELKLLHARFPVGQREAETQRVIDIFGKPVTEEACARRATRRCVLIATSIVEQSLDIDADLVVSDLAPIELLLQRAGRLQRHRVCDELRPLWALPGEDGRRRMVVLSGPEQDPRWLLARKAWLAIYPAANLVRAHRLLVARQNDGVRIPDDVQNLVDLGNPGVLPALDDELLEGFTDEELTRAAEALVQRQGAEVASVPDPPMQDLVEFSEHEVDETQARTRFNADSERLLPLFELPEGTVRVGSPTGEPLPELRQGRLALDEAKAVMSHVVPVHGSLVRGHGPQDRLPEPWASAWPLDELIALRHLVDEHGVVHAGAIGQRSLLLDKELGIVKRA</sequence>
<dbReference type="Gene3D" id="3.40.50.300">
    <property type="entry name" value="P-loop containing nucleotide triphosphate hydrolases"/>
    <property type="match status" value="2"/>
</dbReference>
<evidence type="ECO:0000256" key="9">
    <source>
        <dbReference type="ARBA" id="ARBA00023118"/>
    </source>
</evidence>
<keyword evidence="8" id="KW-0067">ATP-binding</keyword>
<dbReference type="PANTHER" id="PTHR47963:SF9">
    <property type="entry name" value="CRISPR-ASSOCIATED ENDONUCLEASE_HELICASE CAS3"/>
    <property type="match status" value="1"/>
</dbReference>
<keyword evidence="6" id="KW-0378">Hydrolase</keyword>
<dbReference type="SUPFAM" id="SSF52540">
    <property type="entry name" value="P-loop containing nucleoside triphosphate hydrolases"/>
    <property type="match status" value="1"/>
</dbReference>
<keyword evidence="7" id="KW-0347">Helicase</keyword>
<comment type="similarity">
    <text evidence="2">In the central section; belongs to the CRISPR-associated helicase Cas3 family.</text>
</comment>
<dbReference type="InterPro" id="IPR006474">
    <property type="entry name" value="Helicase_Cas3_CRISPR-ass_core"/>
</dbReference>
<feature type="domain" description="HD Cas3-type" evidence="11">
    <location>
        <begin position="14"/>
        <end position="203"/>
    </location>
</feature>
<dbReference type="PROSITE" id="PS51643">
    <property type="entry name" value="HD_CAS3"/>
    <property type="match status" value="1"/>
</dbReference>
<dbReference type="Gene3D" id="1.10.3210.30">
    <property type="match status" value="1"/>
</dbReference>
<keyword evidence="4" id="KW-0479">Metal-binding</keyword>
<dbReference type="InterPro" id="IPR038257">
    <property type="entry name" value="CRISPR-assoc_Cas3_HD_sf"/>
</dbReference>
<dbReference type="PANTHER" id="PTHR47963">
    <property type="entry name" value="DEAD-BOX ATP-DEPENDENT RNA HELICASE 47, MITOCHONDRIAL"/>
    <property type="match status" value="1"/>
</dbReference>
<dbReference type="InterPro" id="IPR027417">
    <property type="entry name" value="P-loop_NTPase"/>
</dbReference>
<evidence type="ECO:0000259" key="10">
    <source>
        <dbReference type="PROSITE" id="PS51192"/>
    </source>
</evidence>
<dbReference type="InterPro" id="IPR050547">
    <property type="entry name" value="DEAD_box_RNA_helicases"/>
</dbReference>
<evidence type="ECO:0000256" key="6">
    <source>
        <dbReference type="ARBA" id="ARBA00022801"/>
    </source>
</evidence>
<evidence type="ECO:0000256" key="4">
    <source>
        <dbReference type="ARBA" id="ARBA00022723"/>
    </source>
</evidence>
<proteinExistence type="inferred from homology"/>
<dbReference type="EMBL" id="JAGPXE010000001">
    <property type="protein sequence ID" value="MBQ0923042.1"/>
    <property type="molecule type" value="Genomic_DNA"/>
</dbReference>
<dbReference type="InterPro" id="IPR054712">
    <property type="entry name" value="Cas3-like_dom"/>
</dbReference>
<dbReference type="RefSeq" id="WP_210968513.1">
    <property type="nucleotide sequence ID" value="NZ_JAGPXE010000001.1"/>
</dbReference>
<accession>A0ABS5D9V4</accession>
<keyword evidence="3" id="KW-0540">Nuclease</keyword>
<evidence type="ECO:0000313" key="13">
    <source>
        <dbReference type="Proteomes" id="UP000674084"/>
    </source>
</evidence>
<evidence type="ECO:0000256" key="5">
    <source>
        <dbReference type="ARBA" id="ARBA00022741"/>
    </source>
</evidence>
<evidence type="ECO:0000256" key="7">
    <source>
        <dbReference type="ARBA" id="ARBA00022806"/>
    </source>
</evidence>
<dbReference type="InterPro" id="IPR001650">
    <property type="entry name" value="Helicase_C-like"/>
</dbReference>
<reference evidence="12 13" key="1">
    <citation type="submission" date="2021-04" db="EMBL/GenBank/DDBJ databases">
        <title>Whole-genome sequencing of Saccharopolyspora endophytica KCTC 19397.</title>
        <authorList>
            <person name="Ay H."/>
            <person name="Saygin H."/>
            <person name="Sahin N."/>
        </authorList>
    </citation>
    <scope>NUCLEOTIDE SEQUENCE [LARGE SCALE GENOMIC DNA]</scope>
    <source>
        <strain evidence="12 13">KCTC 19397</strain>
    </source>
</reference>
<dbReference type="Proteomes" id="UP000674084">
    <property type="component" value="Unassembled WGS sequence"/>
</dbReference>
<feature type="domain" description="Helicase ATP-binding" evidence="10">
    <location>
        <begin position="277"/>
        <end position="473"/>
    </location>
</feature>
<evidence type="ECO:0000256" key="8">
    <source>
        <dbReference type="ARBA" id="ARBA00022840"/>
    </source>
</evidence>
<name>A0ABS5D9V4_9PSEU</name>
<evidence type="ECO:0000259" key="11">
    <source>
        <dbReference type="PROSITE" id="PS51643"/>
    </source>
</evidence>